<reference evidence="4" key="1">
    <citation type="submission" date="2011-04" db="EMBL/GenBank/DDBJ databases">
        <title>The complete genome of Treponema brennaborense DSM 12168.</title>
        <authorList>
            <person name="Lucas S."/>
            <person name="Han J."/>
            <person name="Lapidus A."/>
            <person name="Bruce D."/>
            <person name="Goodwin L."/>
            <person name="Pitluck S."/>
            <person name="Peters L."/>
            <person name="Kyrpides N."/>
            <person name="Mavromatis K."/>
            <person name="Ivanova N."/>
            <person name="Mikhailova N."/>
            <person name="Pagani I."/>
            <person name="Teshima H."/>
            <person name="Detter J.C."/>
            <person name="Tapia R."/>
            <person name="Han C."/>
            <person name="Land M."/>
            <person name="Hauser L."/>
            <person name="Markowitz V."/>
            <person name="Cheng J.-F."/>
            <person name="Hugenholtz P."/>
            <person name="Woyke T."/>
            <person name="Wu D."/>
            <person name="Gronow S."/>
            <person name="Wellnitz S."/>
            <person name="Brambilla E."/>
            <person name="Klenk H.-P."/>
            <person name="Eisen J.A."/>
        </authorList>
    </citation>
    <scope>NUCLEOTIDE SEQUENCE [LARGE SCALE GENOMIC DNA]</scope>
    <source>
        <strain evidence="4">DSM 12168 / CIP 105900 / DD5/3</strain>
    </source>
</reference>
<dbReference type="InterPro" id="IPR003646">
    <property type="entry name" value="SH3-like_bac-type"/>
</dbReference>
<name>F4LJF2_TREBD</name>
<dbReference type="HOGENOM" id="CLU_1260990_0_0_12"/>
<dbReference type="OrthoDB" id="317179at2"/>
<dbReference type="RefSeq" id="WP_013759100.1">
    <property type="nucleotide sequence ID" value="NC_015500.1"/>
</dbReference>
<evidence type="ECO:0000313" key="3">
    <source>
        <dbReference type="EMBL" id="AEE17397.1"/>
    </source>
</evidence>
<evidence type="ECO:0000259" key="2">
    <source>
        <dbReference type="Pfam" id="PF08239"/>
    </source>
</evidence>
<feature type="signal peptide" evidence="1">
    <location>
        <begin position="1"/>
        <end position="21"/>
    </location>
</feature>
<feature type="domain" description="SH3b" evidence="2">
    <location>
        <begin position="165"/>
        <end position="227"/>
    </location>
</feature>
<dbReference type="Pfam" id="PF08239">
    <property type="entry name" value="SH3_3"/>
    <property type="match status" value="1"/>
</dbReference>
<dbReference type="EMBL" id="CP002696">
    <property type="protein sequence ID" value="AEE17397.1"/>
    <property type="molecule type" value="Genomic_DNA"/>
</dbReference>
<feature type="chain" id="PRO_5003312701" evidence="1">
    <location>
        <begin position="22"/>
        <end position="230"/>
    </location>
</feature>
<dbReference type="Proteomes" id="UP000006546">
    <property type="component" value="Chromosome"/>
</dbReference>
<dbReference type="KEGG" id="tbe:Trebr_1981"/>
<proteinExistence type="predicted"/>
<evidence type="ECO:0000256" key="1">
    <source>
        <dbReference type="SAM" id="SignalP"/>
    </source>
</evidence>
<keyword evidence="4" id="KW-1185">Reference proteome</keyword>
<gene>
    <name evidence="3" type="ordered locus">Trebr_1981</name>
</gene>
<keyword evidence="1" id="KW-0732">Signal</keyword>
<dbReference type="AlphaFoldDB" id="F4LJF2"/>
<protein>
    <submittedName>
        <fullName evidence="3">SH3 type 3 domain protein</fullName>
    </submittedName>
</protein>
<evidence type="ECO:0000313" key="4">
    <source>
        <dbReference type="Proteomes" id="UP000006546"/>
    </source>
</evidence>
<dbReference type="Gene3D" id="2.30.30.40">
    <property type="entry name" value="SH3 Domains"/>
    <property type="match status" value="1"/>
</dbReference>
<accession>F4LJF2</accession>
<organism evidence="3 4">
    <name type="scientific">Treponema brennaborense (strain DSM 12168 / CIP 105900 / DD5/3)</name>
    <dbReference type="NCBI Taxonomy" id="906968"/>
    <lineage>
        <taxon>Bacteria</taxon>
        <taxon>Pseudomonadati</taxon>
        <taxon>Spirochaetota</taxon>
        <taxon>Spirochaetia</taxon>
        <taxon>Spirochaetales</taxon>
        <taxon>Treponemataceae</taxon>
        <taxon>Treponema</taxon>
    </lineage>
</organism>
<sequence length="230" mass="27096">MVNKKLLFCVFQVLSSIYMFSNPVLDGTWIDSLSYIWHLKSPEKNENLLYEDYSWGKAKNEPNTTMDIDIANNMISDATLWGFSIRNIEYKGKSKIILNVSRYVEAINNYWDLELIIHFIDDDTFWIENEWLENNWDSFAGPNILRHRISGPAKIPLQNAILSDSRVRIRTKPNLQSDTWGFLNKGDRVEIKDKSDEPFEINGEKWYWYKVDAEGYPDGWVYGKYLDIEN</sequence>
<dbReference type="eggNOG" id="ENOG5031DK3">
    <property type="taxonomic scope" value="Bacteria"/>
</dbReference>